<dbReference type="EMBL" id="JXTB01000305">
    <property type="protein sequence ID" value="PON46803.1"/>
    <property type="molecule type" value="Genomic_DNA"/>
</dbReference>
<proteinExistence type="predicted"/>
<protein>
    <submittedName>
        <fullName evidence="1">Uncharacterized protein</fullName>
    </submittedName>
</protein>
<dbReference type="AlphaFoldDB" id="A0A2P5BDD9"/>
<reference evidence="2" key="1">
    <citation type="submission" date="2016-06" db="EMBL/GenBank/DDBJ databases">
        <title>Parallel loss of symbiosis genes in relatives of nitrogen-fixing non-legume Parasponia.</title>
        <authorList>
            <person name="Van Velzen R."/>
            <person name="Holmer R."/>
            <person name="Bu F."/>
            <person name="Rutten L."/>
            <person name="Van Zeijl A."/>
            <person name="Liu W."/>
            <person name="Santuari L."/>
            <person name="Cao Q."/>
            <person name="Sharma T."/>
            <person name="Shen D."/>
            <person name="Roswanjaya Y."/>
            <person name="Wardhani T."/>
            <person name="Kalhor M.S."/>
            <person name="Jansen J."/>
            <person name="Van den Hoogen J."/>
            <person name="Gungor B."/>
            <person name="Hartog M."/>
            <person name="Hontelez J."/>
            <person name="Verver J."/>
            <person name="Yang W.-C."/>
            <person name="Schijlen E."/>
            <person name="Repin R."/>
            <person name="Schilthuizen M."/>
            <person name="Schranz E."/>
            <person name="Heidstra R."/>
            <person name="Miyata K."/>
            <person name="Fedorova E."/>
            <person name="Kohlen W."/>
            <person name="Bisseling T."/>
            <person name="Smit S."/>
            <person name="Geurts R."/>
        </authorList>
    </citation>
    <scope>NUCLEOTIDE SEQUENCE [LARGE SCALE GENOMIC DNA]</scope>
    <source>
        <strain evidence="2">cv. WU1-14</strain>
    </source>
</reference>
<organism evidence="1 2">
    <name type="scientific">Parasponia andersonii</name>
    <name type="common">Sponia andersonii</name>
    <dbReference type="NCBI Taxonomy" id="3476"/>
    <lineage>
        <taxon>Eukaryota</taxon>
        <taxon>Viridiplantae</taxon>
        <taxon>Streptophyta</taxon>
        <taxon>Embryophyta</taxon>
        <taxon>Tracheophyta</taxon>
        <taxon>Spermatophyta</taxon>
        <taxon>Magnoliopsida</taxon>
        <taxon>eudicotyledons</taxon>
        <taxon>Gunneridae</taxon>
        <taxon>Pentapetalae</taxon>
        <taxon>rosids</taxon>
        <taxon>fabids</taxon>
        <taxon>Rosales</taxon>
        <taxon>Cannabaceae</taxon>
        <taxon>Parasponia</taxon>
    </lineage>
</organism>
<dbReference type="OrthoDB" id="10538900at2759"/>
<dbReference type="Proteomes" id="UP000237105">
    <property type="component" value="Unassembled WGS sequence"/>
</dbReference>
<accession>A0A2P5BDD9</accession>
<evidence type="ECO:0000313" key="2">
    <source>
        <dbReference type="Proteomes" id="UP000237105"/>
    </source>
</evidence>
<sequence length="111" mass="12379">MLCNAGHWANLVELYILRKILLAVLQEKSDESGLKNTLLGRDLEIDHRLRISKFNTSASIAASRLFGWNYPVRINHIKSSQSSSAPLLPLPPSLSEPCSLLSPRSTRRVSI</sequence>
<comment type="caution">
    <text evidence="1">The sequence shown here is derived from an EMBL/GenBank/DDBJ whole genome shotgun (WGS) entry which is preliminary data.</text>
</comment>
<gene>
    <name evidence="1" type="ORF">PanWU01x14_248980</name>
</gene>
<name>A0A2P5BDD9_PARAD</name>
<keyword evidence="2" id="KW-1185">Reference proteome</keyword>
<evidence type="ECO:0000313" key="1">
    <source>
        <dbReference type="EMBL" id="PON46803.1"/>
    </source>
</evidence>